<feature type="modified residue" description="Phosphoserine" evidence="16">
    <location>
        <position position="115"/>
    </location>
</feature>
<evidence type="ECO:0000313" key="19">
    <source>
        <dbReference type="EMBL" id="SFM31513.1"/>
    </source>
</evidence>
<keyword evidence="9" id="KW-0560">Oxidoreductase</keyword>
<name>A0A1I4PVP7_ECTMO</name>
<comment type="cofactor">
    <cofactor evidence="1">
        <name>Mn(2+)</name>
        <dbReference type="ChEBI" id="CHEBI:29035"/>
    </cofactor>
</comment>
<dbReference type="GO" id="GO:0006099">
    <property type="term" value="P:tricarboxylic acid cycle"/>
    <property type="evidence" value="ECO:0007669"/>
    <property type="project" value="UniProtKB-UniRule"/>
</dbReference>
<evidence type="ECO:0000256" key="8">
    <source>
        <dbReference type="ARBA" id="ARBA00022857"/>
    </source>
</evidence>
<dbReference type="AlphaFoldDB" id="A0A1I4PVP7"/>
<feature type="binding site" evidence="13">
    <location>
        <begin position="341"/>
        <end position="347"/>
    </location>
    <ligand>
        <name>NADP(+)</name>
        <dbReference type="ChEBI" id="CHEBI:58349"/>
    </ligand>
</feature>
<evidence type="ECO:0000256" key="9">
    <source>
        <dbReference type="ARBA" id="ARBA00023002"/>
    </source>
</evidence>
<dbReference type="NCBIfam" id="NF005425">
    <property type="entry name" value="PRK07006.1"/>
    <property type="match status" value="1"/>
</dbReference>
<keyword evidence="6 17" id="KW-0479">Metal-binding</keyword>
<evidence type="ECO:0000256" key="5">
    <source>
        <dbReference type="ARBA" id="ARBA00022532"/>
    </source>
</evidence>
<dbReference type="Proteomes" id="UP000199556">
    <property type="component" value="Unassembled WGS sequence"/>
</dbReference>
<evidence type="ECO:0000256" key="3">
    <source>
        <dbReference type="ARBA" id="ARBA00011738"/>
    </source>
</evidence>
<feature type="binding site" evidence="13">
    <location>
        <position position="106"/>
    </location>
    <ligand>
        <name>NADP(+)</name>
        <dbReference type="ChEBI" id="CHEBI:58349"/>
    </ligand>
</feature>
<feature type="modified residue" description="N6-succinyllysine" evidence="16">
    <location>
        <position position="102"/>
    </location>
</feature>
<dbReference type="Pfam" id="PF00180">
    <property type="entry name" value="Iso_dh"/>
    <property type="match status" value="1"/>
</dbReference>
<feature type="binding site" evidence="12">
    <location>
        <position position="117"/>
    </location>
    <ligand>
        <name>D-threo-isocitrate</name>
        <dbReference type="ChEBI" id="CHEBI:15562"/>
    </ligand>
</feature>
<keyword evidence="20" id="KW-1185">Reference proteome</keyword>
<evidence type="ECO:0000259" key="18">
    <source>
        <dbReference type="SMART" id="SM01329"/>
    </source>
</evidence>
<dbReference type="InterPro" id="IPR019818">
    <property type="entry name" value="IsoCit/isopropylmalate_DH_CS"/>
</dbReference>
<comment type="similarity">
    <text evidence="2">Belongs to the isocitrate and isopropylmalate dehydrogenases family.</text>
</comment>
<evidence type="ECO:0000256" key="17">
    <source>
        <dbReference type="RuleBase" id="RU004446"/>
    </source>
</evidence>
<dbReference type="PANTHER" id="PTHR43504">
    <property type="entry name" value="ISOCITRATE DEHYDROGENASE [NADP]"/>
    <property type="match status" value="1"/>
</dbReference>
<feature type="binding site" evidence="13">
    <location>
        <position position="397"/>
    </location>
    <ligand>
        <name>NADP(+)</name>
        <dbReference type="ChEBI" id="CHEBI:58349"/>
    </ligand>
</feature>
<dbReference type="GO" id="GO:0051287">
    <property type="term" value="F:NAD binding"/>
    <property type="evidence" value="ECO:0007669"/>
    <property type="project" value="InterPro"/>
</dbReference>
<feature type="site" description="Critical for catalysis" evidence="15">
    <location>
        <position position="232"/>
    </location>
</feature>
<dbReference type="RefSeq" id="WP_090483659.1">
    <property type="nucleotide sequence ID" value="NZ_FOUO01000002.1"/>
</dbReference>
<dbReference type="GO" id="GO:0004450">
    <property type="term" value="F:isocitrate dehydrogenase (NADP+) activity"/>
    <property type="evidence" value="ECO:0007669"/>
    <property type="project" value="UniProtKB-UniRule"/>
</dbReference>
<dbReference type="OrthoDB" id="9806254at2"/>
<protein>
    <recommendedName>
        <fullName evidence="17">Isocitrate dehydrogenase [NADP]</fullName>
        <ecNumber evidence="17">1.1.1.42</ecNumber>
    </recommendedName>
</protein>
<evidence type="ECO:0000256" key="12">
    <source>
        <dbReference type="PIRSR" id="PIRSR604439-1"/>
    </source>
</evidence>
<dbReference type="EMBL" id="FOUO01000002">
    <property type="protein sequence ID" value="SFM31513.1"/>
    <property type="molecule type" value="Genomic_DNA"/>
</dbReference>
<dbReference type="SMART" id="SM01329">
    <property type="entry name" value="Iso_dh"/>
    <property type="match status" value="1"/>
</dbReference>
<evidence type="ECO:0000256" key="13">
    <source>
        <dbReference type="PIRSR" id="PIRSR604439-2"/>
    </source>
</evidence>
<evidence type="ECO:0000256" key="10">
    <source>
        <dbReference type="ARBA" id="ARBA00023211"/>
    </source>
</evidence>
<feature type="binding site" evidence="12">
    <location>
        <position position="115"/>
    </location>
    <ligand>
        <name>D-threo-isocitrate</name>
        <dbReference type="ChEBI" id="CHEBI:15562"/>
    </ligand>
</feature>
<feature type="binding site" evidence="13">
    <location>
        <position position="393"/>
    </location>
    <ligand>
        <name>NADP(+)</name>
        <dbReference type="ChEBI" id="CHEBI:58349"/>
    </ligand>
</feature>
<organism evidence="19 20">
    <name type="scientific">Ectothiorhodospira mobilis</name>
    <dbReference type="NCBI Taxonomy" id="195064"/>
    <lineage>
        <taxon>Bacteria</taxon>
        <taxon>Pseudomonadati</taxon>
        <taxon>Pseudomonadota</taxon>
        <taxon>Gammaproteobacteria</taxon>
        <taxon>Chromatiales</taxon>
        <taxon>Ectothiorhodospiraceae</taxon>
        <taxon>Ectothiorhodospira</taxon>
    </lineage>
</organism>
<keyword evidence="8 13" id="KW-0521">NADP</keyword>
<feature type="binding site" evidence="12">
    <location>
        <position position="131"/>
    </location>
    <ligand>
        <name>D-threo-isocitrate</name>
        <dbReference type="ChEBI" id="CHEBI:15562"/>
    </ligand>
</feature>
<keyword evidence="4 17" id="KW-0329">Glyoxylate bypass</keyword>
<evidence type="ECO:0000256" key="4">
    <source>
        <dbReference type="ARBA" id="ARBA00022435"/>
    </source>
</evidence>
<feature type="modified residue" description="N6-acetyllysine" evidence="16">
    <location>
        <position position="144"/>
    </location>
</feature>
<sequence>MAYQHIKVPENGTRITANADCSLNVPEDPIIPFIEGDGIGVDITPVMQRVVDTAVEKAYGGKRRIHWMEVYAGEKATRVYGGDTWLPQETLDAVRDYVVSIKGPLTTPVGGGIRSLNVALRQELDLYVCQRPVRYYPGTPSPLKHPEHTDMVIFRENSEDIYAGIEWAAGSPEAKRIIDFLLGEMGVTKMRFPSTSGIGIKPVSEEGTKRLVRKAIHYAIDNDRSSVTLVHKGNIMKFTEGAFKNWGYELAMQEFGATEIDGGPWCRMENPRTGKEIVIKDVIADNFLQQILLRPGDYSVIATLNLNGDYISDALAAQVGGIGIAPGANISDTVAMFEATHGTAPKYAGQDKVNPGSLVLSAEMMLRHLGWVEAADLIVRGLSGAISSGRVTYDFARAVEGAEELSCSAFGENIVEHM</sequence>
<feature type="binding site" evidence="13">
    <location>
        <position position="354"/>
    </location>
    <ligand>
        <name>NADP(+)</name>
        <dbReference type="ChEBI" id="CHEBI:58349"/>
    </ligand>
</feature>
<proteinExistence type="inferred from homology"/>
<reference evidence="19 20" key="1">
    <citation type="submission" date="2016-10" db="EMBL/GenBank/DDBJ databases">
        <authorList>
            <person name="de Groot N.N."/>
        </authorList>
    </citation>
    <scope>NUCLEOTIDE SEQUENCE [LARGE SCALE GENOMIC DNA]</scope>
    <source>
        <strain evidence="19 20">DSM 4180</strain>
    </source>
</reference>
<evidence type="ECO:0000256" key="7">
    <source>
        <dbReference type="ARBA" id="ARBA00022842"/>
    </source>
</evidence>
<evidence type="ECO:0000256" key="1">
    <source>
        <dbReference type="ARBA" id="ARBA00001936"/>
    </source>
</evidence>
<dbReference type="InterPro" id="IPR004439">
    <property type="entry name" value="Isocitrate_DH_NADP_dimer_prok"/>
</dbReference>
<evidence type="ECO:0000256" key="16">
    <source>
        <dbReference type="PIRSR" id="PIRSR604439-5"/>
    </source>
</evidence>
<dbReference type="EC" id="1.1.1.42" evidence="17"/>
<feature type="binding site" evidence="12">
    <location>
        <position position="155"/>
    </location>
    <ligand>
        <name>D-threo-isocitrate</name>
        <dbReference type="ChEBI" id="CHEBI:15562"/>
    </ligand>
</feature>
<keyword evidence="7 14" id="KW-0460">Magnesium</keyword>
<dbReference type="GO" id="GO:0000287">
    <property type="term" value="F:magnesium ion binding"/>
    <property type="evidence" value="ECO:0007669"/>
    <property type="project" value="InterPro"/>
</dbReference>
<dbReference type="Gene3D" id="3.40.718.10">
    <property type="entry name" value="Isopropylmalate Dehydrogenase"/>
    <property type="match status" value="1"/>
</dbReference>
<gene>
    <name evidence="19" type="ORF">SAMN05421721_102263</name>
</gene>
<dbReference type="InterPro" id="IPR024084">
    <property type="entry name" value="IsoPropMal-DH-like_dom"/>
</dbReference>
<feature type="binding site" evidence="14">
    <location>
        <position position="309"/>
    </location>
    <ligand>
        <name>Mg(2+)</name>
        <dbReference type="ChEBI" id="CHEBI:18420"/>
    </ligand>
</feature>
<evidence type="ECO:0000313" key="20">
    <source>
        <dbReference type="Proteomes" id="UP000199556"/>
    </source>
</evidence>
<comment type="cofactor">
    <cofactor evidence="14">
        <name>Mg(2+)</name>
        <dbReference type="ChEBI" id="CHEBI:18420"/>
    </cofactor>
    <cofactor evidence="14">
        <name>Mn(2+)</name>
        <dbReference type="ChEBI" id="CHEBI:29035"/>
    </cofactor>
    <text evidence="14">Binds 1 Mg(2+) or Mn(2+) ion per subunit.</text>
</comment>
<keyword evidence="10 14" id="KW-0464">Manganese</keyword>
<dbReference type="NCBIfam" id="TIGR00183">
    <property type="entry name" value="prok_nadp_idh"/>
    <property type="match status" value="1"/>
</dbReference>
<evidence type="ECO:0000256" key="14">
    <source>
        <dbReference type="PIRSR" id="PIRSR604439-3"/>
    </source>
</evidence>
<comment type="subunit">
    <text evidence="3">Homodimer.</text>
</comment>
<dbReference type="PANTHER" id="PTHR43504:SF1">
    <property type="entry name" value="ISOCITRATE DEHYDROGENASE [NADP]"/>
    <property type="match status" value="1"/>
</dbReference>
<evidence type="ECO:0000256" key="15">
    <source>
        <dbReference type="PIRSR" id="PIRSR604439-4"/>
    </source>
</evidence>
<dbReference type="PROSITE" id="PS00470">
    <property type="entry name" value="IDH_IMDH"/>
    <property type="match status" value="1"/>
</dbReference>
<evidence type="ECO:0000256" key="2">
    <source>
        <dbReference type="ARBA" id="ARBA00007769"/>
    </source>
</evidence>
<feature type="site" description="Critical for catalysis" evidence="15">
    <location>
        <position position="162"/>
    </location>
</feature>
<feature type="domain" description="Isopropylmalate dehydrogenase-like" evidence="18">
    <location>
        <begin position="30"/>
        <end position="414"/>
    </location>
</feature>
<feature type="binding site" evidence="12">
    <location>
        <position position="121"/>
    </location>
    <ligand>
        <name>D-threo-isocitrate</name>
        <dbReference type="ChEBI" id="CHEBI:15562"/>
    </ligand>
</feature>
<feature type="modified residue" description="N6-succinyllysine" evidence="16">
    <location>
        <position position="244"/>
    </location>
</feature>
<accession>A0A1I4PVP7</accession>
<dbReference type="SUPFAM" id="SSF53659">
    <property type="entry name" value="Isocitrate/Isopropylmalate dehydrogenase-like"/>
    <property type="match status" value="1"/>
</dbReference>
<keyword evidence="5 17" id="KW-0816">Tricarboxylic acid cycle</keyword>
<comment type="catalytic activity">
    <reaction evidence="11">
        <text>D-threo-isocitrate + NADP(+) = 2-oxoglutarate + CO2 + NADPH</text>
        <dbReference type="Rhea" id="RHEA:19629"/>
        <dbReference type="ChEBI" id="CHEBI:15562"/>
        <dbReference type="ChEBI" id="CHEBI:16526"/>
        <dbReference type="ChEBI" id="CHEBI:16810"/>
        <dbReference type="ChEBI" id="CHEBI:57783"/>
        <dbReference type="ChEBI" id="CHEBI:58349"/>
        <dbReference type="EC" id="1.1.1.42"/>
    </reaction>
</comment>
<evidence type="ECO:0000256" key="11">
    <source>
        <dbReference type="ARBA" id="ARBA00023554"/>
    </source>
</evidence>
<evidence type="ECO:0000256" key="6">
    <source>
        <dbReference type="ARBA" id="ARBA00022723"/>
    </source>
</evidence>
<dbReference type="STRING" id="195064.SAMN05421721_102263"/>
<dbReference type="GO" id="GO:0006097">
    <property type="term" value="P:glyoxylate cycle"/>
    <property type="evidence" value="ECO:0007669"/>
    <property type="project" value="UniProtKB-KW"/>
</dbReference>